<evidence type="ECO:0000256" key="1">
    <source>
        <dbReference type="SAM" id="Phobius"/>
    </source>
</evidence>
<name>A0A3M7R9M6_BRAPC</name>
<dbReference type="AlphaFoldDB" id="A0A3M7R9M6"/>
<evidence type="ECO:0000313" key="2">
    <source>
        <dbReference type="EMBL" id="RNA20312.1"/>
    </source>
</evidence>
<keyword evidence="1" id="KW-1133">Transmembrane helix</keyword>
<evidence type="ECO:0000313" key="3">
    <source>
        <dbReference type="Proteomes" id="UP000276133"/>
    </source>
</evidence>
<keyword evidence="1" id="KW-0472">Membrane</keyword>
<organism evidence="2 3">
    <name type="scientific">Brachionus plicatilis</name>
    <name type="common">Marine rotifer</name>
    <name type="synonym">Brachionus muelleri</name>
    <dbReference type="NCBI Taxonomy" id="10195"/>
    <lineage>
        <taxon>Eukaryota</taxon>
        <taxon>Metazoa</taxon>
        <taxon>Spiralia</taxon>
        <taxon>Gnathifera</taxon>
        <taxon>Rotifera</taxon>
        <taxon>Eurotatoria</taxon>
        <taxon>Monogononta</taxon>
        <taxon>Pseudotrocha</taxon>
        <taxon>Ploima</taxon>
        <taxon>Brachionidae</taxon>
        <taxon>Brachionus</taxon>
    </lineage>
</organism>
<gene>
    <name evidence="2" type="ORF">BpHYR1_014485</name>
</gene>
<reference evidence="2 3" key="1">
    <citation type="journal article" date="2018" name="Sci. Rep.">
        <title>Genomic signatures of local adaptation to the degree of environmental predictability in rotifers.</title>
        <authorList>
            <person name="Franch-Gras L."/>
            <person name="Hahn C."/>
            <person name="Garcia-Roger E.M."/>
            <person name="Carmona M.J."/>
            <person name="Serra M."/>
            <person name="Gomez A."/>
        </authorList>
    </citation>
    <scope>NUCLEOTIDE SEQUENCE [LARGE SCALE GENOMIC DNA]</scope>
    <source>
        <strain evidence="2">HYR1</strain>
    </source>
</reference>
<dbReference type="EMBL" id="REGN01003880">
    <property type="protein sequence ID" value="RNA20312.1"/>
    <property type="molecule type" value="Genomic_DNA"/>
</dbReference>
<comment type="caution">
    <text evidence="2">The sequence shown here is derived from an EMBL/GenBank/DDBJ whole genome shotgun (WGS) entry which is preliminary data.</text>
</comment>
<proteinExistence type="predicted"/>
<sequence>MVMSEPLIKKIDYNFRFFFLIFAIEIVELMNKNYVFLILYDLNWIELVIPCNLNLKLYY</sequence>
<keyword evidence="3" id="KW-1185">Reference proteome</keyword>
<feature type="transmembrane region" description="Helical" evidence="1">
    <location>
        <begin position="13"/>
        <end position="30"/>
    </location>
</feature>
<keyword evidence="1" id="KW-0812">Transmembrane</keyword>
<dbReference type="Proteomes" id="UP000276133">
    <property type="component" value="Unassembled WGS sequence"/>
</dbReference>
<accession>A0A3M7R9M6</accession>
<protein>
    <submittedName>
        <fullName evidence="2">Uncharacterized protein</fullName>
    </submittedName>
</protein>